<evidence type="ECO:0000313" key="1">
    <source>
        <dbReference type="EMBL" id="KAG9454978.1"/>
    </source>
</evidence>
<dbReference type="AlphaFoldDB" id="A0AAV7F1S7"/>
<proteinExistence type="predicted"/>
<gene>
    <name evidence="1" type="ORF">H6P81_007882</name>
</gene>
<name>A0AAV7F1S7_ARIFI</name>
<organism evidence="1 2">
    <name type="scientific">Aristolochia fimbriata</name>
    <name type="common">White veined hardy Dutchman's pipe vine</name>
    <dbReference type="NCBI Taxonomy" id="158543"/>
    <lineage>
        <taxon>Eukaryota</taxon>
        <taxon>Viridiplantae</taxon>
        <taxon>Streptophyta</taxon>
        <taxon>Embryophyta</taxon>
        <taxon>Tracheophyta</taxon>
        <taxon>Spermatophyta</taxon>
        <taxon>Magnoliopsida</taxon>
        <taxon>Magnoliidae</taxon>
        <taxon>Piperales</taxon>
        <taxon>Aristolochiaceae</taxon>
        <taxon>Aristolochia</taxon>
    </lineage>
</organism>
<dbReference type="Proteomes" id="UP000825729">
    <property type="component" value="Unassembled WGS sequence"/>
</dbReference>
<protein>
    <submittedName>
        <fullName evidence="1">Uncharacterized protein</fullName>
    </submittedName>
</protein>
<keyword evidence="2" id="KW-1185">Reference proteome</keyword>
<dbReference type="EMBL" id="JAINDJ010000003">
    <property type="protein sequence ID" value="KAG9454978.1"/>
    <property type="molecule type" value="Genomic_DNA"/>
</dbReference>
<accession>A0AAV7F1S7</accession>
<evidence type="ECO:0000313" key="2">
    <source>
        <dbReference type="Proteomes" id="UP000825729"/>
    </source>
</evidence>
<reference evidence="1 2" key="1">
    <citation type="submission" date="2021-07" db="EMBL/GenBank/DDBJ databases">
        <title>The Aristolochia fimbriata genome: insights into angiosperm evolution, floral development and chemical biosynthesis.</title>
        <authorList>
            <person name="Jiao Y."/>
        </authorList>
    </citation>
    <scope>NUCLEOTIDE SEQUENCE [LARGE SCALE GENOMIC DNA]</scope>
    <source>
        <strain evidence="1">IBCAS-2021</strain>
        <tissue evidence="1">Leaf</tissue>
    </source>
</reference>
<comment type="caution">
    <text evidence="1">The sequence shown here is derived from an EMBL/GenBank/DDBJ whole genome shotgun (WGS) entry which is preliminary data.</text>
</comment>
<sequence length="176" mass="20141">MAVGAQKVLVIYDARKGICTSAARSSLDGLSLTSGDELTLLGLLRLDTLRYYTKCGDFHQQANDGIIREIEITEEEYQKKFELLQLHKLFEVNKINLNIFLVPTRSTKVFGVQAAKRMNATWVILDRKVKKDRQYFLENLSCGISRLKRGGSVEQFRGPKPERKRSCISYDEMIPH</sequence>